<keyword evidence="1" id="KW-0812">Transmembrane</keyword>
<dbReference type="GO" id="GO:0016020">
    <property type="term" value="C:membrane"/>
    <property type="evidence" value="ECO:0007669"/>
    <property type="project" value="InterPro"/>
</dbReference>
<evidence type="ECO:0000313" key="2">
    <source>
        <dbReference type="EMBL" id="UPV74722.1"/>
    </source>
</evidence>
<dbReference type="Pfam" id="PF04238">
    <property type="entry name" value="DUF420"/>
    <property type="match status" value="1"/>
</dbReference>
<gene>
    <name evidence="2" type="ORF">M0R89_01305</name>
</gene>
<dbReference type="AlphaFoldDB" id="A0A8U0HUH6"/>
<evidence type="ECO:0000256" key="1">
    <source>
        <dbReference type="SAM" id="Phobius"/>
    </source>
</evidence>
<feature type="transmembrane region" description="Helical" evidence="1">
    <location>
        <begin position="118"/>
        <end position="142"/>
    </location>
</feature>
<dbReference type="GO" id="GO:0022904">
    <property type="term" value="P:respiratory electron transport chain"/>
    <property type="evidence" value="ECO:0007669"/>
    <property type="project" value="InterPro"/>
</dbReference>
<dbReference type="Proteomes" id="UP000830729">
    <property type="component" value="Chromosome"/>
</dbReference>
<organism evidence="2 3">
    <name type="scientific">Halorussus limi</name>
    <dbReference type="NCBI Taxonomy" id="2938695"/>
    <lineage>
        <taxon>Archaea</taxon>
        <taxon>Methanobacteriati</taxon>
        <taxon>Methanobacteriota</taxon>
        <taxon>Stenosarchaea group</taxon>
        <taxon>Halobacteria</taxon>
        <taxon>Halobacteriales</taxon>
        <taxon>Haladaptataceae</taxon>
        <taxon>Halorussus</taxon>
    </lineage>
</organism>
<proteinExistence type="predicted"/>
<dbReference type="InterPro" id="IPR013833">
    <property type="entry name" value="Cyt_c_oxidase_su3_a-hlx"/>
</dbReference>
<feature type="transmembrane region" description="Helical" evidence="1">
    <location>
        <begin position="82"/>
        <end position="98"/>
    </location>
</feature>
<evidence type="ECO:0000313" key="3">
    <source>
        <dbReference type="Proteomes" id="UP000830729"/>
    </source>
</evidence>
<dbReference type="KEGG" id="halx:M0R89_01305"/>
<feature type="transmembrane region" description="Helical" evidence="1">
    <location>
        <begin position="163"/>
        <end position="184"/>
    </location>
</feature>
<keyword evidence="3" id="KW-1185">Reference proteome</keyword>
<dbReference type="PANTHER" id="PTHR37692">
    <property type="entry name" value="HYPOTHETICAL MEMBRANE SPANNING PROTEIN"/>
    <property type="match status" value="1"/>
</dbReference>
<dbReference type="Gene3D" id="1.20.120.80">
    <property type="entry name" value="Cytochrome c oxidase, subunit III, four-helix bundle"/>
    <property type="match status" value="1"/>
</dbReference>
<feature type="transmembrane region" description="Helical" evidence="1">
    <location>
        <begin position="51"/>
        <end position="70"/>
    </location>
</feature>
<name>A0A8U0HUH6_9EURY</name>
<dbReference type="InterPro" id="IPR007352">
    <property type="entry name" value="DUF420"/>
</dbReference>
<accession>A0A8U0HUH6</accession>
<keyword evidence="1" id="KW-0472">Membrane</keyword>
<dbReference type="EMBL" id="CP096659">
    <property type="protein sequence ID" value="UPV74722.1"/>
    <property type="molecule type" value="Genomic_DNA"/>
</dbReference>
<dbReference type="GO" id="GO:0004129">
    <property type="term" value="F:cytochrome-c oxidase activity"/>
    <property type="evidence" value="ECO:0007669"/>
    <property type="project" value="InterPro"/>
</dbReference>
<protein>
    <submittedName>
        <fullName evidence="2">DUF420 domain-containing protein</fullName>
    </submittedName>
</protein>
<keyword evidence="1" id="KW-1133">Transmembrane helix</keyword>
<dbReference type="GeneID" id="72183794"/>
<reference evidence="2 3" key="1">
    <citation type="submission" date="2022-04" db="EMBL/GenBank/DDBJ databases">
        <title>Diverse halophilic archaea isolated from saline environments.</title>
        <authorList>
            <person name="Cui H.-L."/>
        </authorList>
    </citation>
    <scope>NUCLEOTIDE SEQUENCE [LARGE SCALE GENOMIC DNA]</scope>
    <source>
        <strain evidence="2 3">XZYJT49</strain>
    </source>
</reference>
<dbReference type="PANTHER" id="PTHR37692:SF1">
    <property type="entry name" value="DUF420 DOMAIN-CONTAINING PROTEIN"/>
    <property type="match status" value="1"/>
</dbReference>
<dbReference type="RefSeq" id="WP_248650766.1">
    <property type="nucleotide sequence ID" value="NZ_CP096659.1"/>
</dbReference>
<feature type="transmembrane region" description="Helical" evidence="1">
    <location>
        <begin position="12"/>
        <end position="31"/>
    </location>
</feature>
<sequence>MQRLVERHVPAVTGLLTVVSLALVFAAALRVVPAGALPRAPEAVLSAVPHVNAVISVVAFGVVGASWRAIRRGEVERHRKGMLAGVVLFAAFLVLYLYRVALLGPTHFDGPAVVEQFVYYPILGIHILLAVVCIPLLYYVLLLALTRPVSELSATNHPRVGRVAASLWLTSFALGVVVYLLLYLF</sequence>